<evidence type="ECO:0000313" key="3">
    <source>
        <dbReference type="Proteomes" id="UP000235392"/>
    </source>
</evidence>
<dbReference type="AlphaFoldDB" id="A0A2N5UBM8"/>
<sequence length="91" mass="10264">MLAANSSQVPETEGRVTWAAAKSPSRTQRYTRPPETTWLWADLSPIQSRVYKSVFSRPLSSSTSGHDLEVFIHQQSRSVHTLLLTHMSDSH</sequence>
<feature type="region of interest" description="Disordered" evidence="1">
    <location>
        <begin position="1"/>
        <end position="31"/>
    </location>
</feature>
<evidence type="ECO:0000256" key="1">
    <source>
        <dbReference type="SAM" id="MobiDB-lite"/>
    </source>
</evidence>
<gene>
    <name evidence="2" type="ORF">PCASD_11233</name>
</gene>
<name>A0A2N5UBM8_9BASI</name>
<feature type="compositionally biased region" description="Polar residues" evidence="1">
    <location>
        <begin position="1"/>
        <end position="10"/>
    </location>
</feature>
<accession>A0A2N5UBM8</accession>
<reference evidence="2 3" key="1">
    <citation type="submission" date="2017-11" db="EMBL/GenBank/DDBJ databases">
        <title>De novo assembly and phasing of dikaryotic genomes from two isolates of Puccinia coronata f. sp. avenae, the causal agent of oat crown rust.</title>
        <authorList>
            <person name="Miller M.E."/>
            <person name="Zhang Y."/>
            <person name="Omidvar V."/>
            <person name="Sperschneider J."/>
            <person name="Schwessinger B."/>
            <person name="Raley C."/>
            <person name="Palmer J.M."/>
            <person name="Garnica D."/>
            <person name="Upadhyaya N."/>
            <person name="Rathjen J."/>
            <person name="Taylor J.M."/>
            <person name="Park R.F."/>
            <person name="Dodds P.N."/>
            <person name="Hirsch C.D."/>
            <person name="Kianian S.F."/>
            <person name="Figueroa M."/>
        </authorList>
    </citation>
    <scope>NUCLEOTIDE SEQUENCE [LARGE SCALE GENOMIC DNA]</scope>
    <source>
        <strain evidence="2">12SD80</strain>
    </source>
</reference>
<comment type="caution">
    <text evidence="2">The sequence shown here is derived from an EMBL/GenBank/DDBJ whole genome shotgun (WGS) entry which is preliminary data.</text>
</comment>
<proteinExistence type="predicted"/>
<protein>
    <submittedName>
        <fullName evidence="2">Uncharacterized protein</fullName>
    </submittedName>
</protein>
<organism evidence="2 3">
    <name type="scientific">Puccinia coronata f. sp. avenae</name>
    <dbReference type="NCBI Taxonomy" id="200324"/>
    <lineage>
        <taxon>Eukaryota</taxon>
        <taxon>Fungi</taxon>
        <taxon>Dikarya</taxon>
        <taxon>Basidiomycota</taxon>
        <taxon>Pucciniomycotina</taxon>
        <taxon>Pucciniomycetes</taxon>
        <taxon>Pucciniales</taxon>
        <taxon>Pucciniaceae</taxon>
        <taxon>Puccinia</taxon>
    </lineage>
</organism>
<evidence type="ECO:0000313" key="2">
    <source>
        <dbReference type="EMBL" id="PLW35149.1"/>
    </source>
</evidence>
<dbReference type="EMBL" id="PGCI01000183">
    <property type="protein sequence ID" value="PLW35149.1"/>
    <property type="molecule type" value="Genomic_DNA"/>
</dbReference>
<dbReference type="Proteomes" id="UP000235392">
    <property type="component" value="Unassembled WGS sequence"/>
</dbReference>